<dbReference type="EMBL" id="JANPWZ010001948">
    <property type="protein sequence ID" value="KAJ3562151.1"/>
    <property type="molecule type" value="Genomic_DNA"/>
</dbReference>
<proteinExistence type="predicted"/>
<dbReference type="InterPro" id="IPR016197">
    <property type="entry name" value="Chromo-like_dom_sf"/>
</dbReference>
<dbReference type="Pfam" id="PF00385">
    <property type="entry name" value="Chromo"/>
    <property type="match status" value="1"/>
</dbReference>
<protein>
    <recommendedName>
        <fullName evidence="2">Chromo domain-containing protein</fullName>
    </recommendedName>
</protein>
<evidence type="ECO:0000256" key="1">
    <source>
        <dbReference type="ARBA" id="ARBA00011353"/>
    </source>
</evidence>
<dbReference type="AlphaFoldDB" id="A0A9W8TJX8"/>
<dbReference type="InterPro" id="IPR000953">
    <property type="entry name" value="Chromo/chromo_shadow_dom"/>
</dbReference>
<organism evidence="3 4">
    <name type="scientific">Xylaria arbuscula</name>
    <dbReference type="NCBI Taxonomy" id="114810"/>
    <lineage>
        <taxon>Eukaryota</taxon>
        <taxon>Fungi</taxon>
        <taxon>Dikarya</taxon>
        <taxon>Ascomycota</taxon>
        <taxon>Pezizomycotina</taxon>
        <taxon>Sordariomycetes</taxon>
        <taxon>Xylariomycetidae</taxon>
        <taxon>Xylariales</taxon>
        <taxon>Xylariaceae</taxon>
        <taxon>Xylaria</taxon>
    </lineage>
</organism>
<name>A0A9W8TJX8_9PEZI</name>
<keyword evidence="4" id="KW-1185">Reference proteome</keyword>
<dbReference type="GO" id="GO:0006338">
    <property type="term" value="P:chromatin remodeling"/>
    <property type="evidence" value="ECO:0007669"/>
    <property type="project" value="UniProtKB-ARBA"/>
</dbReference>
<evidence type="ECO:0000313" key="3">
    <source>
        <dbReference type="EMBL" id="KAJ3562151.1"/>
    </source>
</evidence>
<accession>A0A9W8TJX8</accession>
<comment type="subunit">
    <text evidence="1">Component of the NuA4 histone acetyltransferase complex.</text>
</comment>
<dbReference type="VEuPathDB" id="FungiDB:F4678DRAFT_473256"/>
<dbReference type="InterPro" id="IPR023780">
    <property type="entry name" value="Chromo_domain"/>
</dbReference>
<gene>
    <name evidence="3" type="ORF">NPX13_g8671</name>
</gene>
<evidence type="ECO:0000259" key="2">
    <source>
        <dbReference type="PROSITE" id="PS50013"/>
    </source>
</evidence>
<evidence type="ECO:0000313" key="4">
    <source>
        <dbReference type="Proteomes" id="UP001148614"/>
    </source>
</evidence>
<dbReference type="PROSITE" id="PS50013">
    <property type="entry name" value="CHROMO_2"/>
    <property type="match status" value="1"/>
</dbReference>
<sequence length="154" mass="17693">MRLLDNARKQQNLLVPEALISGLELDLTPPTAKPSAEVADPKDKDKAYHINPELSQQANNGDNHREQNAAETLYSYWKAQGGRQSVLFHKPKHPLDEMYHVFKVLRHKKRHQGFQLEVQWVGHSTKPHETTMEPETKIQSIAPALLDQYWGRAK</sequence>
<dbReference type="CDD" id="cd00024">
    <property type="entry name" value="CD_CSD"/>
    <property type="match status" value="1"/>
</dbReference>
<comment type="caution">
    <text evidence="3">The sequence shown here is derived from an EMBL/GenBank/DDBJ whole genome shotgun (WGS) entry which is preliminary data.</text>
</comment>
<dbReference type="SUPFAM" id="SSF54160">
    <property type="entry name" value="Chromo domain-like"/>
    <property type="match status" value="1"/>
</dbReference>
<reference evidence="3" key="1">
    <citation type="submission" date="2022-07" db="EMBL/GenBank/DDBJ databases">
        <title>Genome Sequence of Xylaria arbuscula.</title>
        <authorList>
            <person name="Buettner E."/>
        </authorList>
    </citation>
    <scope>NUCLEOTIDE SEQUENCE</scope>
    <source>
        <strain evidence="3">VT107</strain>
    </source>
</reference>
<dbReference type="Gene3D" id="2.40.50.40">
    <property type="match status" value="1"/>
</dbReference>
<dbReference type="Proteomes" id="UP001148614">
    <property type="component" value="Unassembled WGS sequence"/>
</dbReference>
<feature type="domain" description="Chromo" evidence="2">
    <location>
        <begin position="99"/>
        <end position="154"/>
    </location>
</feature>